<dbReference type="EMBL" id="GACK01009449">
    <property type="protein sequence ID" value="JAA55585.1"/>
    <property type="molecule type" value="mRNA"/>
</dbReference>
<proteinExistence type="evidence at transcript level"/>
<dbReference type="AlphaFoldDB" id="L7LUW9"/>
<evidence type="ECO:0000313" key="1">
    <source>
        <dbReference type="EMBL" id="JAA55585.1"/>
    </source>
</evidence>
<reference evidence="1" key="2">
    <citation type="journal article" date="2015" name="J. Proteomics">
        <title>Sexual differences in the sialomes of the zebra tick, Rhipicephalus pulchellus.</title>
        <authorList>
            <person name="Tan A.W."/>
            <person name="Francischetti I.M."/>
            <person name="Slovak M."/>
            <person name="Kini R.M."/>
            <person name="Ribeiro J.M."/>
        </authorList>
    </citation>
    <scope>NUCLEOTIDE SEQUENCE</scope>
    <source>
        <tissue evidence="1">Salivary gland</tissue>
    </source>
</reference>
<reference evidence="1" key="1">
    <citation type="submission" date="2012-11" db="EMBL/GenBank/DDBJ databases">
        <authorList>
            <person name="Lucero-Rivera Y.E."/>
            <person name="Tovar-Ramirez D."/>
        </authorList>
    </citation>
    <scope>NUCLEOTIDE SEQUENCE</scope>
    <source>
        <tissue evidence="1">Salivary gland</tissue>
    </source>
</reference>
<sequence>MPVYACSVCAVPVSASLFFFVPVRFFLRSYTVNQCQLAQLTTLLYCPVIEACNSCDILNCSLLGNCWLYCDLQP</sequence>
<protein>
    <submittedName>
        <fullName evidence="1">Uncharacterized protein</fullName>
    </submittedName>
</protein>
<organism evidence="1">
    <name type="scientific">Rhipicephalus pulchellus</name>
    <name type="common">Yellow backed tick</name>
    <name type="synonym">Dermacentor pulchellus</name>
    <dbReference type="NCBI Taxonomy" id="72859"/>
    <lineage>
        <taxon>Eukaryota</taxon>
        <taxon>Metazoa</taxon>
        <taxon>Ecdysozoa</taxon>
        <taxon>Arthropoda</taxon>
        <taxon>Chelicerata</taxon>
        <taxon>Arachnida</taxon>
        <taxon>Acari</taxon>
        <taxon>Parasitiformes</taxon>
        <taxon>Ixodida</taxon>
        <taxon>Ixodoidea</taxon>
        <taxon>Ixodidae</taxon>
        <taxon>Rhipicephalinae</taxon>
        <taxon>Rhipicephalus</taxon>
        <taxon>Rhipicephalus</taxon>
    </lineage>
</organism>
<accession>L7LUW9</accession>
<name>L7LUW9_RHIPC</name>